<dbReference type="HOGENOM" id="CLU_541008_0_0_1"/>
<gene>
    <name evidence="2" type="ORF">M407DRAFT_21354</name>
</gene>
<sequence>MASTGSLRSAVARHVGGPQPARPHRSTRVIGQTLSRAYSAQIQNPTSAETLPEPGPSTLIKNVKPNRSTTKTHSETSKQPTILLYPSPVVKRSRPNRLLSPPQPLRIPYPQPQTRFEEGFNKRLRVWGLDDATKYLIKVLQAKHASLQPNQPLKPLGVTQEFLDKVLCALRLSAPVAYANVGLSKWLRVPVPMPQYGWLDSTGVERPAPAKALTQAMTLLQIVRDSGRPRPQEHYAALIKAFLARGHIEEATKLYVELVLDWNVQSASGGKAVSRFATDASDETRRAVEMISAGGDHLGLRRDMPAEVRKETVERGVMPFPQAGMLNAICKHLEAQIQAHTTSRRNKTPTDTAEATNTSDATSRPLGIRPIQHTELFRALESVRVLSTLLYHNQLPYGTTYRSYEPLLKVLGLVPSSPKYTVEVVLPKSEDKDPDASPKWMRIGKFGNGLAEGDKAPHVFRTSLHLFARTLVNAITGRGEVKKAAVPAAEQKPSTPEPVSTESP</sequence>
<evidence type="ECO:0000313" key="2">
    <source>
        <dbReference type="EMBL" id="KIO29456.1"/>
    </source>
</evidence>
<feature type="region of interest" description="Disordered" evidence="1">
    <location>
        <begin position="93"/>
        <end position="112"/>
    </location>
</feature>
<feature type="region of interest" description="Disordered" evidence="1">
    <location>
        <begin position="339"/>
        <end position="365"/>
    </location>
</feature>
<proteinExistence type="predicted"/>
<reference evidence="2 3" key="1">
    <citation type="submission" date="2014-04" db="EMBL/GenBank/DDBJ databases">
        <authorList>
            <consortium name="DOE Joint Genome Institute"/>
            <person name="Kuo A."/>
            <person name="Girlanda M."/>
            <person name="Perotto S."/>
            <person name="Kohler A."/>
            <person name="Nagy L.G."/>
            <person name="Floudas D."/>
            <person name="Copeland A."/>
            <person name="Barry K.W."/>
            <person name="Cichocki N."/>
            <person name="Veneault-Fourrey C."/>
            <person name="LaButti K."/>
            <person name="Lindquist E.A."/>
            <person name="Lipzen A."/>
            <person name="Lundell T."/>
            <person name="Morin E."/>
            <person name="Murat C."/>
            <person name="Sun H."/>
            <person name="Tunlid A."/>
            <person name="Henrissat B."/>
            <person name="Grigoriev I.V."/>
            <person name="Hibbett D.S."/>
            <person name="Martin F."/>
            <person name="Nordberg H.P."/>
            <person name="Cantor M.N."/>
            <person name="Hua S.X."/>
        </authorList>
    </citation>
    <scope>NUCLEOTIDE SEQUENCE [LARGE SCALE GENOMIC DNA]</scope>
    <source>
        <strain evidence="2 3">MUT 4182</strain>
    </source>
</reference>
<dbReference type="AlphaFoldDB" id="A0A0C3QN77"/>
<feature type="region of interest" description="Disordered" evidence="1">
    <location>
        <begin position="1"/>
        <end position="27"/>
    </location>
</feature>
<feature type="compositionally biased region" description="Pro residues" evidence="1">
    <location>
        <begin position="101"/>
        <end position="111"/>
    </location>
</feature>
<protein>
    <submittedName>
        <fullName evidence="2">Uncharacterized protein</fullName>
    </submittedName>
</protein>
<feature type="compositionally biased region" description="Polar residues" evidence="1">
    <location>
        <begin position="349"/>
        <end position="362"/>
    </location>
</feature>
<feature type="compositionally biased region" description="Low complexity" evidence="1">
    <location>
        <begin position="493"/>
        <end position="504"/>
    </location>
</feature>
<feature type="region of interest" description="Disordered" evidence="1">
    <location>
        <begin position="482"/>
        <end position="504"/>
    </location>
</feature>
<keyword evidence="3" id="KW-1185">Reference proteome</keyword>
<evidence type="ECO:0000256" key="1">
    <source>
        <dbReference type="SAM" id="MobiDB-lite"/>
    </source>
</evidence>
<reference evidence="3" key="2">
    <citation type="submission" date="2015-01" db="EMBL/GenBank/DDBJ databases">
        <title>Evolutionary Origins and Diversification of the Mycorrhizal Mutualists.</title>
        <authorList>
            <consortium name="DOE Joint Genome Institute"/>
            <consortium name="Mycorrhizal Genomics Consortium"/>
            <person name="Kohler A."/>
            <person name="Kuo A."/>
            <person name="Nagy L.G."/>
            <person name="Floudas D."/>
            <person name="Copeland A."/>
            <person name="Barry K.W."/>
            <person name="Cichocki N."/>
            <person name="Veneault-Fourrey C."/>
            <person name="LaButti K."/>
            <person name="Lindquist E.A."/>
            <person name="Lipzen A."/>
            <person name="Lundell T."/>
            <person name="Morin E."/>
            <person name="Murat C."/>
            <person name="Riley R."/>
            <person name="Ohm R."/>
            <person name="Sun H."/>
            <person name="Tunlid A."/>
            <person name="Henrissat B."/>
            <person name="Grigoriev I.V."/>
            <person name="Hibbett D.S."/>
            <person name="Martin F."/>
        </authorList>
    </citation>
    <scope>NUCLEOTIDE SEQUENCE [LARGE SCALE GENOMIC DNA]</scope>
    <source>
        <strain evidence="3">MUT 4182</strain>
    </source>
</reference>
<organism evidence="2 3">
    <name type="scientific">Tulasnella calospora MUT 4182</name>
    <dbReference type="NCBI Taxonomy" id="1051891"/>
    <lineage>
        <taxon>Eukaryota</taxon>
        <taxon>Fungi</taxon>
        <taxon>Dikarya</taxon>
        <taxon>Basidiomycota</taxon>
        <taxon>Agaricomycotina</taxon>
        <taxon>Agaricomycetes</taxon>
        <taxon>Cantharellales</taxon>
        <taxon>Tulasnellaceae</taxon>
        <taxon>Tulasnella</taxon>
    </lineage>
</organism>
<dbReference type="Proteomes" id="UP000054248">
    <property type="component" value="Unassembled WGS sequence"/>
</dbReference>
<feature type="region of interest" description="Disordered" evidence="1">
    <location>
        <begin position="44"/>
        <end position="79"/>
    </location>
</feature>
<dbReference type="OrthoDB" id="3199703at2759"/>
<accession>A0A0C3QN77</accession>
<name>A0A0C3QN77_9AGAM</name>
<dbReference type="EMBL" id="KN822982">
    <property type="protein sequence ID" value="KIO29456.1"/>
    <property type="molecule type" value="Genomic_DNA"/>
</dbReference>
<evidence type="ECO:0000313" key="3">
    <source>
        <dbReference type="Proteomes" id="UP000054248"/>
    </source>
</evidence>